<reference evidence="2 3" key="1">
    <citation type="submission" date="2019-06" db="EMBL/GenBank/DDBJ databases">
        <authorList>
            <person name="Deangelis K."/>
            <person name="Huntemann M."/>
            <person name="Clum A."/>
            <person name="Pillay M."/>
            <person name="Palaniappan K."/>
            <person name="Varghese N."/>
            <person name="Mikhailova N."/>
            <person name="Stamatis D."/>
            <person name="Reddy T."/>
            <person name="Daum C."/>
            <person name="Shapiro N."/>
            <person name="Ivanova N."/>
            <person name="Kyrpides N."/>
            <person name="Woyke T."/>
        </authorList>
    </citation>
    <scope>NUCLEOTIDE SEQUENCE [LARGE SCALE GENOMIC DNA]</scope>
    <source>
        <strain evidence="2 3">106R</strain>
    </source>
</reference>
<keyword evidence="1" id="KW-0472">Membrane</keyword>
<evidence type="ECO:0000313" key="2">
    <source>
        <dbReference type="EMBL" id="TQI77519.1"/>
    </source>
</evidence>
<feature type="transmembrane region" description="Helical" evidence="1">
    <location>
        <begin position="127"/>
        <end position="150"/>
    </location>
</feature>
<reference evidence="2 3" key="2">
    <citation type="submission" date="2019-07" db="EMBL/GenBank/DDBJ databases">
        <title>Investigation of anaerobic lignin degradation for improved lignocellulosic biofuels.</title>
        <authorList>
            <person name="Deangelis K.PhD."/>
        </authorList>
    </citation>
    <scope>NUCLEOTIDE SEQUENCE [LARGE SCALE GENOMIC DNA]</scope>
    <source>
        <strain evidence="2 3">106R</strain>
    </source>
</reference>
<organism evidence="2 3">
    <name type="scientific">Serratia marcescens</name>
    <dbReference type="NCBI Taxonomy" id="615"/>
    <lineage>
        <taxon>Bacteria</taxon>
        <taxon>Pseudomonadati</taxon>
        <taxon>Pseudomonadota</taxon>
        <taxon>Gammaproteobacteria</taxon>
        <taxon>Enterobacterales</taxon>
        <taxon>Yersiniaceae</taxon>
        <taxon>Serratia</taxon>
    </lineage>
</organism>
<dbReference type="EMBL" id="VFMJ01000002">
    <property type="protein sequence ID" value="TQI77519.1"/>
    <property type="molecule type" value="Genomic_DNA"/>
</dbReference>
<keyword evidence="1" id="KW-0812">Transmembrane</keyword>
<protein>
    <submittedName>
        <fullName evidence="2">Uncharacterized protein</fullName>
    </submittedName>
</protein>
<evidence type="ECO:0000313" key="3">
    <source>
        <dbReference type="Proteomes" id="UP000320710"/>
    </source>
</evidence>
<dbReference type="AlphaFoldDB" id="A0AA46Q9B2"/>
<evidence type="ECO:0000256" key="1">
    <source>
        <dbReference type="SAM" id="Phobius"/>
    </source>
</evidence>
<dbReference type="Proteomes" id="UP000320710">
    <property type="component" value="Unassembled WGS sequence"/>
</dbReference>
<feature type="transmembrane region" description="Helical" evidence="1">
    <location>
        <begin position="181"/>
        <end position="200"/>
    </location>
</feature>
<name>A0AA46Q9B2_SERMA</name>
<feature type="transmembrane region" description="Helical" evidence="1">
    <location>
        <begin position="155"/>
        <end position="175"/>
    </location>
</feature>
<sequence>MSNKSPDEFVICNELRSTYHVIAETYSHLESAPVILTLFKEVMNESHLSGNPSYVKISCIVDLLRVEKFRLRRNRSAPSPVETDIQSVITRLKLVRATVGQDRPNDSSISEHCSPGWWQREWETISYAIPVFPSIYAAILIITAIAMCFFDVTGLAILITLGSLISFFICILLVLKDAGSIEVLIIMAVSLVLVGFLFMLPTF</sequence>
<gene>
    <name evidence="2" type="ORF">FHU12_5389</name>
</gene>
<comment type="caution">
    <text evidence="2">The sequence shown here is derived from an EMBL/GenBank/DDBJ whole genome shotgun (WGS) entry which is preliminary data.</text>
</comment>
<proteinExistence type="predicted"/>
<accession>A0AA46Q9B2</accession>
<keyword evidence="1" id="KW-1133">Transmembrane helix</keyword>